<dbReference type="PANTHER" id="PTHR23292:SF27">
    <property type="entry name" value="LITAF DOMAIN-CONTAINING PROTEIN"/>
    <property type="match status" value="1"/>
</dbReference>
<evidence type="ECO:0000256" key="6">
    <source>
        <dbReference type="ARBA" id="ARBA00022833"/>
    </source>
</evidence>
<feature type="transmembrane region" description="Helical" evidence="8">
    <location>
        <begin position="70"/>
        <end position="95"/>
    </location>
</feature>
<dbReference type="GO" id="GO:0008270">
    <property type="term" value="F:zinc ion binding"/>
    <property type="evidence" value="ECO:0007669"/>
    <property type="project" value="TreeGrafter"/>
</dbReference>
<keyword evidence="7 8" id="KW-0472">Membrane</keyword>
<keyword evidence="6" id="KW-0862">Zinc</keyword>
<gene>
    <name evidence="11" type="primary">LOC102829729</name>
</gene>
<evidence type="ECO:0000259" key="9">
    <source>
        <dbReference type="PROSITE" id="PS51837"/>
    </source>
</evidence>
<dbReference type="PANTHER" id="PTHR23292">
    <property type="entry name" value="LIPOPOLYSACCHARIDE-INDUCED TUMOR NECROSIS FACTOR-ALPHA FACTOR"/>
    <property type="match status" value="1"/>
</dbReference>
<keyword evidence="8" id="KW-0812">Transmembrane</keyword>
<organism evidence="10 11">
    <name type="scientific">Chrysochloris asiatica</name>
    <name type="common">Cape golden mole</name>
    <dbReference type="NCBI Taxonomy" id="185453"/>
    <lineage>
        <taxon>Eukaryota</taxon>
        <taxon>Metazoa</taxon>
        <taxon>Chordata</taxon>
        <taxon>Craniata</taxon>
        <taxon>Vertebrata</taxon>
        <taxon>Euteleostomi</taxon>
        <taxon>Mammalia</taxon>
        <taxon>Eutheria</taxon>
        <taxon>Afrotheria</taxon>
        <taxon>Chrysochloridae</taxon>
        <taxon>Chrysochlorinae</taxon>
        <taxon>Chrysochloris</taxon>
    </lineage>
</organism>
<name>A0A9B0TUQ4_CHRAS</name>
<dbReference type="RefSeq" id="XP_006867310.1">
    <property type="nucleotide sequence ID" value="XM_006867248.1"/>
</dbReference>
<evidence type="ECO:0000256" key="3">
    <source>
        <dbReference type="ARBA" id="ARBA00004630"/>
    </source>
</evidence>
<evidence type="ECO:0000313" key="11">
    <source>
        <dbReference type="RefSeq" id="XP_006867310.1"/>
    </source>
</evidence>
<dbReference type="OrthoDB" id="4713066at2759"/>
<dbReference type="InterPro" id="IPR006629">
    <property type="entry name" value="LITAF"/>
</dbReference>
<evidence type="ECO:0000256" key="5">
    <source>
        <dbReference type="ARBA" id="ARBA00022723"/>
    </source>
</evidence>
<protein>
    <submittedName>
        <fullName evidence="11">Lipopolysaccharide-induced tumor necrosis factor-alpha factor homolog</fullName>
    </submittedName>
</protein>
<comment type="similarity">
    <text evidence="4">Belongs to the CDIP1/LITAF family.</text>
</comment>
<evidence type="ECO:0000256" key="8">
    <source>
        <dbReference type="SAM" id="Phobius"/>
    </source>
</evidence>
<evidence type="ECO:0000256" key="1">
    <source>
        <dbReference type="ARBA" id="ARBA00004125"/>
    </source>
</evidence>
<dbReference type="AlphaFoldDB" id="A0A9B0TUQ4"/>
<keyword evidence="5" id="KW-0479">Metal-binding</keyword>
<evidence type="ECO:0000256" key="4">
    <source>
        <dbReference type="ARBA" id="ARBA00005975"/>
    </source>
</evidence>
<dbReference type="GO" id="GO:0005634">
    <property type="term" value="C:nucleus"/>
    <property type="evidence" value="ECO:0007669"/>
    <property type="project" value="TreeGrafter"/>
</dbReference>
<evidence type="ECO:0000256" key="2">
    <source>
        <dbReference type="ARBA" id="ARBA00004414"/>
    </source>
</evidence>
<dbReference type="PROSITE" id="PS51837">
    <property type="entry name" value="LITAF"/>
    <property type="match status" value="1"/>
</dbReference>
<keyword evidence="8" id="KW-1133">Transmembrane helix</keyword>
<accession>A0A9B0TUQ4</accession>
<dbReference type="Proteomes" id="UP000504623">
    <property type="component" value="Unplaced"/>
</dbReference>
<dbReference type="GeneID" id="102829729"/>
<dbReference type="GO" id="GO:0098560">
    <property type="term" value="C:cytoplasmic side of late endosome membrane"/>
    <property type="evidence" value="ECO:0007669"/>
    <property type="project" value="TreeGrafter"/>
</dbReference>
<proteinExistence type="inferred from homology"/>
<dbReference type="SMART" id="SM00714">
    <property type="entry name" value="LITAF"/>
    <property type="match status" value="1"/>
</dbReference>
<keyword evidence="10" id="KW-1185">Reference proteome</keyword>
<feature type="domain" description="LITAF" evidence="9">
    <location>
        <begin position="32"/>
        <end position="117"/>
    </location>
</feature>
<evidence type="ECO:0000313" key="10">
    <source>
        <dbReference type="Proteomes" id="UP000504623"/>
    </source>
</evidence>
<comment type="subcellular location">
    <subcellularLocation>
        <location evidence="1">Endosome membrane</location>
        <topology evidence="1">Peripheral membrane protein</topology>
        <orientation evidence="1">Cytoplasmic side</orientation>
    </subcellularLocation>
    <subcellularLocation>
        <location evidence="2">Late endosome membrane</location>
    </subcellularLocation>
    <subcellularLocation>
        <location evidence="3">Lysosome membrane</location>
        <topology evidence="3">Peripheral membrane protein</topology>
        <orientation evidence="3">Cytoplasmic side</orientation>
    </subcellularLocation>
</comment>
<dbReference type="Pfam" id="PF10601">
    <property type="entry name" value="zf-LITAF-like"/>
    <property type="match status" value="1"/>
</dbReference>
<dbReference type="GO" id="GO:0098574">
    <property type="term" value="C:cytoplasmic side of lysosomal membrane"/>
    <property type="evidence" value="ECO:0007669"/>
    <property type="project" value="TreeGrafter"/>
</dbReference>
<evidence type="ECO:0000256" key="7">
    <source>
        <dbReference type="ARBA" id="ARBA00023136"/>
    </source>
</evidence>
<dbReference type="GO" id="GO:0001817">
    <property type="term" value="P:regulation of cytokine production"/>
    <property type="evidence" value="ECO:0007669"/>
    <property type="project" value="TreeGrafter"/>
</dbReference>
<sequence>MARRSSHPQEPEKANQRMQGHPFIYASGPQEAQTILITRLPRRSSSTPLQTTCPYCGSNVITVTSHVPGVITWLLCTGLFLFGCVLGCCLIPFFISGLMDVRHSCPVCHQQLFYFRRL</sequence>
<dbReference type="InterPro" id="IPR037519">
    <property type="entry name" value="LITAF_fam"/>
</dbReference>
<reference evidence="11" key="1">
    <citation type="submission" date="2025-08" db="UniProtKB">
        <authorList>
            <consortium name="RefSeq"/>
        </authorList>
    </citation>
    <scope>IDENTIFICATION</scope>
    <source>
        <tissue evidence="11">Spleen</tissue>
    </source>
</reference>